<reference evidence="1 2" key="1">
    <citation type="submission" date="2019-04" db="EMBL/GenBank/DDBJ databases">
        <title>Azoarcus rhizosphaerae sp. nov. isolated from rhizosphere of Ficus religiosa.</title>
        <authorList>
            <person name="Lin S.-Y."/>
            <person name="Hameed A."/>
            <person name="Hsu Y.-H."/>
            <person name="Young C.-C."/>
        </authorList>
    </citation>
    <scope>NUCLEOTIDE SEQUENCE [LARGE SCALE GENOMIC DNA]</scope>
    <source>
        <strain evidence="1 2">CC-YHH848</strain>
    </source>
</reference>
<name>A0A4S4AAI4_9RHOO</name>
<dbReference type="EMBL" id="SSOD01000026">
    <property type="protein sequence ID" value="THF55153.1"/>
    <property type="molecule type" value="Genomic_DNA"/>
</dbReference>
<accession>A0A4S4AAI4</accession>
<dbReference type="AlphaFoldDB" id="A0A4S4AAI4"/>
<evidence type="ECO:0000313" key="2">
    <source>
        <dbReference type="Proteomes" id="UP000307956"/>
    </source>
</evidence>
<protein>
    <submittedName>
        <fullName evidence="1">Uncharacterized protein</fullName>
    </submittedName>
</protein>
<comment type="caution">
    <text evidence="1">The sequence shown here is derived from an EMBL/GenBank/DDBJ whole genome shotgun (WGS) entry which is preliminary data.</text>
</comment>
<dbReference type="RefSeq" id="WP_136387017.1">
    <property type="nucleotide sequence ID" value="NZ_SSOD01000026.1"/>
</dbReference>
<sequence>MSTLSRELALRVGLAGRSLDITSRAMVAVLQEAVGLPFTREKFRLLDAGGLRRAAGALLLRRAEAELHEALEYLQGLRMADIVCGDDEDDFPVAPCQCGGRAEARAVAGRPAARLRLVHSRR</sequence>
<gene>
    <name evidence="1" type="ORF">E6O51_21165</name>
</gene>
<proteinExistence type="predicted"/>
<dbReference type="InterPro" id="IPR038127">
    <property type="entry name" value="NafY_N_sf"/>
</dbReference>
<evidence type="ECO:0000313" key="1">
    <source>
        <dbReference type="EMBL" id="THF55153.1"/>
    </source>
</evidence>
<dbReference type="Gene3D" id="1.10.150.590">
    <property type="entry name" value="Dinitrogenase iron-molybdenum cofactor, N-terminal"/>
    <property type="match status" value="1"/>
</dbReference>
<organism evidence="1 2">
    <name type="scientific">Pseudothauera rhizosphaerae</name>
    <dbReference type="NCBI Taxonomy" id="2565932"/>
    <lineage>
        <taxon>Bacteria</taxon>
        <taxon>Pseudomonadati</taxon>
        <taxon>Pseudomonadota</taxon>
        <taxon>Betaproteobacteria</taxon>
        <taxon>Rhodocyclales</taxon>
        <taxon>Zoogloeaceae</taxon>
        <taxon>Pseudothauera</taxon>
    </lineage>
</organism>
<keyword evidence="2" id="KW-1185">Reference proteome</keyword>
<dbReference type="Proteomes" id="UP000307956">
    <property type="component" value="Unassembled WGS sequence"/>
</dbReference>